<comment type="caution">
    <text evidence="1">The sequence shown here is derived from an EMBL/GenBank/DDBJ whole genome shotgun (WGS) entry which is preliminary data.</text>
</comment>
<organism evidence="1 2">
    <name type="scientific">Diphasiastrum complanatum</name>
    <name type="common">Issler's clubmoss</name>
    <name type="synonym">Lycopodium complanatum</name>
    <dbReference type="NCBI Taxonomy" id="34168"/>
    <lineage>
        <taxon>Eukaryota</taxon>
        <taxon>Viridiplantae</taxon>
        <taxon>Streptophyta</taxon>
        <taxon>Embryophyta</taxon>
        <taxon>Tracheophyta</taxon>
        <taxon>Lycopodiopsida</taxon>
        <taxon>Lycopodiales</taxon>
        <taxon>Lycopodiaceae</taxon>
        <taxon>Lycopodioideae</taxon>
        <taxon>Diphasiastrum</taxon>
    </lineage>
</organism>
<protein>
    <submittedName>
        <fullName evidence="1">Uncharacterized protein</fullName>
    </submittedName>
</protein>
<evidence type="ECO:0000313" key="2">
    <source>
        <dbReference type="Proteomes" id="UP001162992"/>
    </source>
</evidence>
<sequence length="126" mass="13239">MMHFKALALALFVAFACLAGSSITEAYSNNCHGSGKCPSVHPNDCRTAFGRYDDGTTYTGYTSRVSGSCTAIFRCDGNYPSMAGSQLKDQFNQIYASGCGRCGSHAFNGGACEATLNYCSSCTDSG</sequence>
<gene>
    <name evidence="1" type="ORF">O6H91_21G034700</name>
</gene>
<proteinExistence type="predicted"/>
<keyword evidence="2" id="KW-1185">Reference proteome</keyword>
<accession>A0ACC2AJE6</accession>
<reference evidence="2" key="1">
    <citation type="journal article" date="2024" name="Proc. Natl. Acad. Sci. U.S.A.">
        <title>Extraordinary preservation of gene collinearity over three hundred million years revealed in homosporous lycophytes.</title>
        <authorList>
            <person name="Li C."/>
            <person name="Wickell D."/>
            <person name="Kuo L.Y."/>
            <person name="Chen X."/>
            <person name="Nie B."/>
            <person name="Liao X."/>
            <person name="Peng D."/>
            <person name="Ji J."/>
            <person name="Jenkins J."/>
            <person name="Williams M."/>
            <person name="Shu S."/>
            <person name="Plott C."/>
            <person name="Barry K."/>
            <person name="Rajasekar S."/>
            <person name="Grimwood J."/>
            <person name="Han X."/>
            <person name="Sun S."/>
            <person name="Hou Z."/>
            <person name="He W."/>
            <person name="Dai G."/>
            <person name="Sun C."/>
            <person name="Schmutz J."/>
            <person name="Leebens-Mack J.H."/>
            <person name="Li F.W."/>
            <person name="Wang L."/>
        </authorList>
    </citation>
    <scope>NUCLEOTIDE SEQUENCE [LARGE SCALE GENOMIC DNA]</scope>
    <source>
        <strain evidence="2">cv. PW_Plant_1</strain>
    </source>
</reference>
<evidence type="ECO:0000313" key="1">
    <source>
        <dbReference type="EMBL" id="KAJ7517675.1"/>
    </source>
</evidence>
<dbReference type="EMBL" id="CM055112">
    <property type="protein sequence ID" value="KAJ7517675.1"/>
    <property type="molecule type" value="Genomic_DNA"/>
</dbReference>
<dbReference type="Proteomes" id="UP001162992">
    <property type="component" value="Chromosome 21"/>
</dbReference>
<name>A0ACC2AJE6_DIPCM</name>